<evidence type="ECO:0000313" key="4">
    <source>
        <dbReference type="Proteomes" id="UP001592531"/>
    </source>
</evidence>
<protein>
    <submittedName>
        <fullName evidence="3">YciI family protein</fullName>
    </submittedName>
</protein>
<evidence type="ECO:0000256" key="1">
    <source>
        <dbReference type="ARBA" id="ARBA00007689"/>
    </source>
</evidence>
<dbReference type="EMBL" id="JBHFAB010000002">
    <property type="protein sequence ID" value="MFC1415581.1"/>
    <property type="molecule type" value="Genomic_DNA"/>
</dbReference>
<feature type="domain" description="YCII-related" evidence="2">
    <location>
        <begin position="1"/>
        <end position="96"/>
    </location>
</feature>
<dbReference type="RefSeq" id="WP_380531559.1">
    <property type="nucleotide sequence ID" value="NZ_JBHFAB010000002.1"/>
</dbReference>
<proteinExistence type="inferred from homology"/>
<sequence length="118" mass="13086">MRYMMLLQLDPALMPESGPTPELMEEMGKLIEEMTRAGVLLDTAGLGPLEQSTRIHLAGGKQTVTDGPFAEAKEFIGGYLLVQAKSKEEAAEWGSRFLAIHGDEWEFVMEIRQVMEAS</sequence>
<dbReference type="InterPro" id="IPR011008">
    <property type="entry name" value="Dimeric_a/b-barrel"/>
</dbReference>
<keyword evidence="4" id="KW-1185">Reference proteome</keyword>
<dbReference type="SUPFAM" id="SSF54909">
    <property type="entry name" value="Dimeric alpha+beta barrel"/>
    <property type="match status" value="1"/>
</dbReference>
<reference evidence="3 4" key="1">
    <citation type="submission" date="2024-09" db="EMBL/GenBank/DDBJ databases">
        <authorList>
            <person name="Lee S.D."/>
        </authorList>
    </citation>
    <scope>NUCLEOTIDE SEQUENCE [LARGE SCALE GENOMIC DNA]</scope>
    <source>
        <strain evidence="3 4">N8-3</strain>
    </source>
</reference>
<comment type="caution">
    <text evidence="3">The sequence shown here is derived from an EMBL/GenBank/DDBJ whole genome shotgun (WGS) entry which is preliminary data.</text>
</comment>
<evidence type="ECO:0000259" key="2">
    <source>
        <dbReference type="Pfam" id="PF03795"/>
    </source>
</evidence>
<accession>A0ABV6VPU1</accession>
<comment type="similarity">
    <text evidence="1">Belongs to the YciI family.</text>
</comment>
<dbReference type="PANTHER" id="PTHR35174:SF1">
    <property type="entry name" value="BLL0086 PROTEIN"/>
    <property type="match status" value="1"/>
</dbReference>
<dbReference type="Pfam" id="PF03795">
    <property type="entry name" value="YCII"/>
    <property type="match status" value="1"/>
</dbReference>
<dbReference type="InterPro" id="IPR005545">
    <property type="entry name" value="YCII"/>
</dbReference>
<dbReference type="Proteomes" id="UP001592531">
    <property type="component" value="Unassembled WGS sequence"/>
</dbReference>
<evidence type="ECO:0000313" key="3">
    <source>
        <dbReference type="EMBL" id="MFC1415581.1"/>
    </source>
</evidence>
<organism evidence="3 4">
    <name type="scientific">Streptacidiphilus cavernicola</name>
    <dbReference type="NCBI Taxonomy" id="3342716"/>
    <lineage>
        <taxon>Bacteria</taxon>
        <taxon>Bacillati</taxon>
        <taxon>Actinomycetota</taxon>
        <taxon>Actinomycetes</taxon>
        <taxon>Kitasatosporales</taxon>
        <taxon>Streptomycetaceae</taxon>
        <taxon>Streptacidiphilus</taxon>
    </lineage>
</organism>
<gene>
    <name evidence="3" type="ORF">ACEZDE_02830</name>
</gene>
<dbReference type="Gene3D" id="3.30.70.1060">
    <property type="entry name" value="Dimeric alpha+beta barrel"/>
    <property type="match status" value="1"/>
</dbReference>
<dbReference type="PANTHER" id="PTHR35174">
    <property type="entry name" value="BLL7171 PROTEIN-RELATED"/>
    <property type="match status" value="1"/>
</dbReference>
<name>A0ABV6VPU1_9ACTN</name>